<feature type="signal peptide" evidence="1">
    <location>
        <begin position="1"/>
        <end position="16"/>
    </location>
</feature>
<dbReference type="FunCoup" id="A7RY27">
    <property type="interactions" value="27"/>
</dbReference>
<dbReference type="Pfam" id="PF25027">
    <property type="entry name" value="EGF1_RECK"/>
    <property type="match status" value="1"/>
</dbReference>
<name>A7RY27_NEMVE</name>
<feature type="domain" description="Kazal-like" evidence="2">
    <location>
        <begin position="608"/>
        <end position="658"/>
    </location>
</feature>
<dbReference type="eggNOG" id="KOG3649">
    <property type="taxonomic scope" value="Eukaryota"/>
</dbReference>
<dbReference type="SUPFAM" id="SSF100895">
    <property type="entry name" value="Kazal-type serine protease inhibitors"/>
    <property type="match status" value="3"/>
</dbReference>
<dbReference type="Proteomes" id="UP000001593">
    <property type="component" value="Unassembled WGS sequence"/>
</dbReference>
<dbReference type="InterPro" id="IPR056976">
    <property type="entry name" value="EGF1_RECK"/>
</dbReference>
<dbReference type="PROSITE" id="PS00282">
    <property type="entry name" value="KAZAL_1"/>
    <property type="match status" value="1"/>
</dbReference>
<dbReference type="GO" id="GO:0030198">
    <property type="term" value="P:extracellular matrix organization"/>
    <property type="evidence" value="ECO:0000318"/>
    <property type="project" value="GO_Central"/>
</dbReference>
<dbReference type="GO" id="GO:0060828">
    <property type="term" value="P:regulation of canonical Wnt signaling pathway"/>
    <property type="evidence" value="ECO:0000318"/>
    <property type="project" value="GO_Central"/>
</dbReference>
<dbReference type="PANTHER" id="PTHR13487:SF3">
    <property type="entry name" value="REVERSION-INDUCING CYSTEINE-RICH PROTEIN WITH KAZAL MOTIFS"/>
    <property type="match status" value="1"/>
</dbReference>
<dbReference type="EMBL" id="DS469552">
    <property type="protein sequence ID" value="EDO43622.1"/>
    <property type="molecule type" value="Genomic_DNA"/>
</dbReference>
<dbReference type="InterPro" id="IPR039016">
    <property type="entry name" value="RECK"/>
</dbReference>
<dbReference type="InterPro" id="IPR036058">
    <property type="entry name" value="Kazal_dom_sf"/>
</dbReference>
<feature type="domain" description="Kazal-like" evidence="2">
    <location>
        <begin position="728"/>
        <end position="774"/>
    </location>
</feature>
<organism evidence="3 4">
    <name type="scientific">Nematostella vectensis</name>
    <name type="common">Starlet sea anemone</name>
    <dbReference type="NCBI Taxonomy" id="45351"/>
    <lineage>
        <taxon>Eukaryota</taxon>
        <taxon>Metazoa</taxon>
        <taxon>Cnidaria</taxon>
        <taxon>Anthozoa</taxon>
        <taxon>Hexacorallia</taxon>
        <taxon>Actiniaria</taxon>
        <taxon>Edwardsiidae</taxon>
        <taxon>Nematostella</taxon>
    </lineage>
</organism>
<accession>A7RY27</accession>
<dbReference type="CDD" id="cd00104">
    <property type="entry name" value="KAZAL_FS"/>
    <property type="match status" value="2"/>
</dbReference>
<keyword evidence="1" id="KW-0732">Signal</keyword>
<evidence type="ECO:0000313" key="3">
    <source>
        <dbReference type="EMBL" id="EDO43622.1"/>
    </source>
</evidence>
<dbReference type="Gene3D" id="3.30.60.30">
    <property type="match status" value="3"/>
</dbReference>
<proteinExistence type="predicted"/>
<evidence type="ECO:0000313" key="4">
    <source>
        <dbReference type="Proteomes" id="UP000001593"/>
    </source>
</evidence>
<dbReference type="AlphaFoldDB" id="A7RY27"/>
<sequence length="959" mass="105752">MRVLLSTVLLFQIVVANQDILCCKRASGFKRCRSACNEYVAQTDVRKRFAQLKELPKHCPGYLTDFWSCLNRSNSVDQYVDSKMANHAGICCLLTSLPHCRQDCLKGKLLALNKSCPQASDQHAHLHSCIDRHQETAKCCRSASKDCVKACKVIFSSEKPPKMSAKKRVREQCAIGGQHVINCVENSVPTGCPKGKSDCESQSGEQLRCCDLAGEEQCKKGCKRVLLKKDNAKESMEGLTNACKEPLQEKANQKMWNCLLSPVFYFLPGIDGAKLQCCSKALSSLCWRLCITMFTSSWDGSQNYQQFDRQCTYNPKEANLMNCIADVTKPCQLGCSGLNFCTNFNNRHTELFRSCDAKSDSHAKYHMQDWEKGIINMPGMPIPVQDIKTCLPDTWKTIACVLQIKPCSIKSHRSTICRADCIRILNQCGNATLMHQQPPEEVCNKLSPMVDQSSCISIGKYLRPSPYSDVTDQVTHPCNPNPCQKSRICEINRTCYAASLDGCERHTCYPGCRLGEASTFLVRMGEYAKVPVESGQDGCFRVCHCGSDGKLSRCTNLECVYKRTCAVKGLQKPKEHGERFAIGRNFCACFAGELMCTRKTIQQGLSMEFISTNDSLPCGCPATHDPVCARDGRTYPNACIARCSGLKPNQYSEGNCASIDPCKDNPCDKGQRCIIARKSCISTNEPCVQYFCVAASSYCKDMQLEPVCDTDGQQHPNLCSLHFQGKKLAYKGFCKSYCKSPTKPVCGVNGETYSSICGAHSARVVVDYEGPCRAIGYGQVKEDTSRCANVECPKRVPGNCKGVHPPGACCMQCAAQLRVLVSQTQLTINSQGFRNYGPITLEHLLVALRRHVTTSECDLFGYQSIEGDVVVLIMAVTLKPTMLQIEACSLEAQKIEASINTESPSFTSDVLLSTLKGAQTDTPSLSAMTQASSTSSIKFIHLLGALLHTYFITNLVLSS</sequence>
<gene>
    <name evidence="3" type="ORF">NEMVEDRAFT_v1g183284</name>
</gene>
<dbReference type="Pfam" id="PF23332">
    <property type="entry name" value="CC4_RECK"/>
    <property type="match status" value="2"/>
</dbReference>
<dbReference type="Pfam" id="PF25028">
    <property type="entry name" value="FnI_RECK"/>
    <property type="match status" value="1"/>
</dbReference>
<dbReference type="PANTHER" id="PTHR13487">
    <property type="entry name" value="SERINE PROTEASE INHIBITOR"/>
    <property type="match status" value="1"/>
</dbReference>
<dbReference type="InterPro" id="IPR056979">
    <property type="entry name" value="FZ_RECK"/>
</dbReference>
<dbReference type="Pfam" id="PF23298">
    <property type="entry name" value="FZ_RECK"/>
    <property type="match status" value="1"/>
</dbReference>
<dbReference type="GO" id="GO:0004866">
    <property type="term" value="F:endopeptidase inhibitor activity"/>
    <property type="evidence" value="ECO:0000318"/>
    <property type="project" value="GO_Central"/>
</dbReference>
<dbReference type="SMART" id="SM00280">
    <property type="entry name" value="KAZAL"/>
    <property type="match status" value="3"/>
</dbReference>
<protein>
    <recommendedName>
        <fullName evidence="2">Kazal-like domain-containing protein</fullName>
    </recommendedName>
</protein>
<dbReference type="PhylomeDB" id="A7RY27"/>
<dbReference type="InterPro" id="IPR056978">
    <property type="entry name" value="CC4_RECK"/>
</dbReference>
<keyword evidence="4" id="KW-1185">Reference proteome</keyword>
<dbReference type="GO" id="GO:0005886">
    <property type="term" value="C:plasma membrane"/>
    <property type="evidence" value="ECO:0000318"/>
    <property type="project" value="GO_Central"/>
</dbReference>
<evidence type="ECO:0000259" key="2">
    <source>
        <dbReference type="PROSITE" id="PS51465"/>
    </source>
</evidence>
<dbReference type="GO" id="GO:0008191">
    <property type="term" value="F:metalloendopeptidase inhibitor activity"/>
    <property type="evidence" value="ECO:0007669"/>
    <property type="project" value="InterPro"/>
</dbReference>
<dbReference type="STRING" id="45351.A7RY27"/>
<dbReference type="PROSITE" id="PS51465">
    <property type="entry name" value="KAZAL_2"/>
    <property type="match status" value="2"/>
</dbReference>
<dbReference type="OMA" id="GEVCDTQ"/>
<dbReference type="InterPro" id="IPR002350">
    <property type="entry name" value="Kazal_dom"/>
</dbReference>
<dbReference type="HOGENOM" id="CLU_013883_0_0_1"/>
<reference evidence="3 4" key="1">
    <citation type="journal article" date="2007" name="Science">
        <title>Sea anemone genome reveals ancestral eumetazoan gene repertoire and genomic organization.</title>
        <authorList>
            <person name="Putnam N.H."/>
            <person name="Srivastava M."/>
            <person name="Hellsten U."/>
            <person name="Dirks B."/>
            <person name="Chapman J."/>
            <person name="Salamov A."/>
            <person name="Terry A."/>
            <person name="Shapiro H."/>
            <person name="Lindquist E."/>
            <person name="Kapitonov V.V."/>
            <person name="Jurka J."/>
            <person name="Genikhovich G."/>
            <person name="Grigoriev I.V."/>
            <person name="Lucas S.M."/>
            <person name="Steele R.E."/>
            <person name="Finnerty J.R."/>
            <person name="Technau U."/>
            <person name="Martindale M.Q."/>
            <person name="Rokhsar D.S."/>
        </authorList>
    </citation>
    <scope>NUCLEOTIDE SEQUENCE [LARGE SCALE GENOMIC DNA]</scope>
    <source>
        <strain evidence="4">CH2 X CH6</strain>
    </source>
</reference>
<dbReference type="Pfam" id="PF07648">
    <property type="entry name" value="Kazal_2"/>
    <property type="match status" value="3"/>
</dbReference>
<evidence type="ECO:0000256" key="1">
    <source>
        <dbReference type="SAM" id="SignalP"/>
    </source>
</evidence>
<dbReference type="InParanoid" id="A7RY27"/>
<dbReference type="InterPro" id="IPR056977">
    <property type="entry name" value="FnI_RECK"/>
</dbReference>
<feature type="chain" id="PRO_5002714599" description="Kazal-like domain-containing protein" evidence="1">
    <location>
        <begin position="17"/>
        <end position="959"/>
    </location>
</feature>